<dbReference type="RefSeq" id="WP_133756124.1">
    <property type="nucleotide sequence ID" value="NZ_CP171129.1"/>
</dbReference>
<dbReference type="Pfam" id="PF01098">
    <property type="entry name" value="FTSW_RODA_SPOVE"/>
    <property type="match status" value="1"/>
</dbReference>
<name>A0A4R7IYW1_9ACTN</name>
<dbReference type="OrthoDB" id="9812661at2"/>
<dbReference type="PANTHER" id="PTHR30474">
    <property type="entry name" value="CELL CYCLE PROTEIN"/>
    <property type="match status" value="1"/>
</dbReference>
<evidence type="ECO:0000256" key="1">
    <source>
        <dbReference type="ARBA" id="ARBA00004141"/>
    </source>
</evidence>
<feature type="transmembrane region" description="Helical" evidence="6">
    <location>
        <begin position="144"/>
        <end position="164"/>
    </location>
</feature>
<comment type="caution">
    <text evidence="7">The sequence shown here is derived from an EMBL/GenBank/DDBJ whole genome shotgun (WGS) entry which is preliminary data.</text>
</comment>
<dbReference type="GO" id="GO:0051301">
    <property type="term" value="P:cell division"/>
    <property type="evidence" value="ECO:0007669"/>
    <property type="project" value="UniProtKB-KW"/>
</dbReference>
<keyword evidence="8" id="KW-1185">Reference proteome</keyword>
<keyword evidence="4 6" id="KW-1133">Transmembrane helix</keyword>
<feature type="transmembrane region" description="Helical" evidence="6">
    <location>
        <begin position="268"/>
        <end position="287"/>
    </location>
</feature>
<keyword evidence="7" id="KW-0131">Cell cycle</keyword>
<dbReference type="GO" id="GO:0005886">
    <property type="term" value="C:plasma membrane"/>
    <property type="evidence" value="ECO:0007669"/>
    <property type="project" value="TreeGrafter"/>
</dbReference>
<dbReference type="EMBL" id="SOAW01000004">
    <property type="protein sequence ID" value="TDT29133.1"/>
    <property type="molecule type" value="Genomic_DNA"/>
</dbReference>
<dbReference type="PANTHER" id="PTHR30474:SF3">
    <property type="entry name" value="PEPTIDOGLYCAN GLYCOSYLTRANSFERASE RODA"/>
    <property type="match status" value="1"/>
</dbReference>
<sequence length="468" mass="50688">MSQTQTPEQAPTVVVYHKRRNVELFMLVLACAVGIGAYWITSMNLLGESPANLPYVAGVWLGLALLCHIVVRWRLPYADPLILPCVFFLNGLGLVMIHRLDLATRYADEPANDAVTQLMWTVLAVGVLIFGIFVVRDYRPLQRFTYTLALLGIGLLLLPLVPGIGRTINGSSIWIGVGPFSFQPSEVAKIALAIAFSSYLVEKRDVLAMAGARILGIDLPRPRDLGPILIVWGVAMAILVFQRDLGTSLLFFGLFVMMIYVATERPGWAVLGLLMFAGGGFLGYSIFGHVRTRVQAWLDPFADPEANYQVIQGLFGFAWGGMTGTGLGLGQPWRTPLAKSDYIMASIGEELGVAGLMAVIMVYAILVARALRTALASREPFGKLLAAGLGFVWALQVFAIVGGVTKLLPLTGLTTPFMSQGGSSLLANWTVAGLLLIISHQVRRPVITGPALVDNESTQVINRPRGVR</sequence>
<evidence type="ECO:0000313" key="8">
    <source>
        <dbReference type="Proteomes" id="UP000295371"/>
    </source>
</evidence>
<evidence type="ECO:0000256" key="3">
    <source>
        <dbReference type="ARBA" id="ARBA00022960"/>
    </source>
</evidence>
<accession>A0A4R7IYW1</accession>
<keyword evidence="3" id="KW-0133">Cell shape</keyword>
<feature type="transmembrane region" description="Helical" evidence="6">
    <location>
        <begin position="53"/>
        <end position="71"/>
    </location>
</feature>
<feature type="transmembrane region" description="Helical" evidence="6">
    <location>
        <begin position="78"/>
        <end position="97"/>
    </location>
</feature>
<feature type="transmembrane region" description="Helical" evidence="6">
    <location>
        <begin position="308"/>
        <end position="331"/>
    </location>
</feature>
<dbReference type="GO" id="GO:0032153">
    <property type="term" value="C:cell division site"/>
    <property type="evidence" value="ECO:0007669"/>
    <property type="project" value="TreeGrafter"/>
</dbReference>
<feature type="transmembrane region" description="Helical" evidence="6">
    <location>
        <begin position="225"/>
        <end position="241"/>
    </location>
</feature>
<keyword evidence="2 6" id="KW-0812">Transmembrane</keyword>
<protein>
    <submittedName>
        <fullName evidence="7">Cell division protein FtsW (Lipid II flippase)</fullName>
    </submittedName>
</protein>
<feature type="transmembrane region" description="Helical" evidence="6">
    <location>
        <begin position="246"/>
        <end position="262"/>
    </location>
</feature>
<evidence type="ECO:0000313" key="7">
    <source>
        <dbReference type="EMBL" id="TDT29133.1"/>
    </source>
</evidence>
<dbReference type="GO" id="GO:0015648">
    <property type="term" value="F:lipid-linked peptidoglycan transporter activity"/>
    <property type="evidence" value="ECO:0007669"/>
    <property type="project" value="TreeGrafter"/>
</dbReference>
<organism evidence="7 8">
    <name type="scientific">Naumannella halotolerans</name>
    <dbReference type="NCBI Taxonomy" id="993414"/>
    <lineage>
        <taxon>Bacteria</taxon>
        <taxon>Bacillati</taxon>
        <taxon>Actinomycetota</taxon>
        <taxon>Actinomycetes</taxon>
        <taxon>Propionibacteriales</taxon>
        <taxon>Propionibacteriaceae</taxon>
        <taxon>Naumannella</taxon>
    </lineage>
</organism>
<keyword evidence="5 6" id="KW-0472">Membrane</keyword>
<comment type="subcellular location">
    <subcellularLocation>
        <location evidence="1">Membrane</location>
        <topology evidence="1">Multi-pass membrane protein</topology>
    </subcellularLocation>
</comment>
<dbReference type="Proteomes" id="UP000295371">
    <property type="component" value="Unassembled WGS sequence"/>
</dbReference>
<gene>
    <name evidence="7" type="ORF">CLV29_3233</name>
</gene>
<dbReference type="InterPro" id="IPR001182">
    <property type="entry name" value="FtsW/RodA"/>
</dbReference>
<proteinExistence type="predicted"/>
<feature type="transmembrane region" description="Helical" evidence="6">
    <location>
        <begin position="351"/>
        <end position="372"/>
    </location>
</feature>
<feature type="transmembrane region" description="Helical" evidence="6">
    <location>
        <begin position="24"/>
        <end position="41"/>
    </location>
</feature>
<dbReference type="AlphaFoldDB" id="A0A4R7IYW1"/>
<evidence type="ECO:0000256" key="2">
    <source>
        <dbReference type="ARBA" id="ARBA00022692"/>
    </source>
</evidence>
<dbReference type="GO" id="GO:0008360">
    <property type="term" value="P:regulation of cell shape"/>
    <property type="evidence" value="ECO:0007669"/>
    <property type="project" value="UniProtKB-KW"/>
</dbReference>
<evidence type="ECO:0000256" key="6">
    <source>
        <dbReference type="SAM" id="Phobius"/>
    </source>
</evidence>
<feature type="transmembrane region" description="Helical" evidence="6">
    <location>
        <begin position="384"/>
        <end position="405"/>
    </location>
</feature>
<reference evidence="7 8" key="1">
    <citation type="submission" date="2019-03" db="EMBL/GenBank/DDBJ databases">
        <title>Genomic Encyclopedia of Archaeal and Bacterial Type Strains, Phase II (KMG-II): from individual species to whole genera.</title>
        <authorList>
            <person name="Goeker M."/>
        </authorList>
    </citation>
    <scope>NUCLEOTIDE SEQUENCE [LARGE SCALE GENOMIC DNA]</scope>
    <source>
        <strain evidence="7 8">DSM 24323</strain>
    </source>
</reference>
<feature type="transmembrane region" description="Helical" evidence="6">
    <location>
        <begin position="417"/>
        <end position="438"/>
    </location>
</feature>
<evidence type="ECO:0000256" key="4">
    <source>
        <dbReference type="ARBA" id="ARBA00022989"/>
    </source>
</evidence>
<evidence type="ECO:0000256" key="5">
    <source>
        <dbReference type="ARBA" id="ARBA00023136"/>
    </source>
</evidence>
<feature type="transmembrane region" description="Helical" evidence="6">
    <location>
        <begin position="117"/>
        <end position="135"/>
    </location>
</feature>
<keyword evidence="7" id="KW-0132">Cell division</keyword>